<evidence type="ECO:0000313" key="3">
    <source>
        <dbReference type="Proteomes" id="UP000324241"/>
    </source>
</evidence>
<dbReference type="RefSeq" id="XP_033427365.1">
    <property type="nucleotide sequence ID" value="XM_033568559.1"/>
</dbReference>
<evidence type="ECO:0000256" key="1">
    <source>
        <dbReference type="SAM" id="Phobius"/>
    </source>
</evidence>
<feature type="transmembrane region" description="Helical" evidence="1">
    <location>
        <begin position="282"/>
        <end position="299"/>
    </location>
</feature>
<evidence type="ECO:0000313" key="2">
    <source>
        <dbReference type="EMBL" id="KAA8648004.1"/>
    </source>
</evidence>
<dbReference type="EMBL" id="QUQM01000003">
    <property type="protein sequence ID" value="KAA8648004.1"/>
    <property type="molecule type" value="Genomic_DNA"/>
</dbReference>
<gene>
    <name evidence="2" type="ORF">ATNIH1004_003887</name>
</gene>
<dbReference type="GeneID" id="54326589"/>
<name>A0A5M9MRK0_9EURO</name>
<proteinExistence type="predicted"/>
<dbReference type="Proteomes" id="UP000324241">
    <property type="component" value="Unassembled WGS sequence"/>
</dbReference>
<keyword evidence="1" id="KW-0472">Membrane</keyword>
<dbReference type="OrthoDB" id="103819at2759"/>
<protein>
    <submittedName>
        <fullName evidence="2">Uncharacterized protein</fullName>
    </submittedName>
</protein>
<keyword evidence="1" id="KW-0812">Transmembrane</keyword>
<reference evidence="2 3" key="1">
    <citation type="submission" date="2019-08" db="EMBL/GenBank/DDBJ databases">
        <title>The genome sequence of a newly discovered highly antifungal drug resistant Aspergillus species, Aspergillus tanneri NIH 1004.</title>
        <authorList>
            <person name="Mounaud S."/>
            <person name="Singh I."/>
            <person name="Joardar V."/>
            <person name="Pakala S."/>
            <person name="Pakala S."/>
            <person name="Venepally P."/>
            <person name="Chung J.K."/>
            <person name="Losada L."/>
            <person name="Nierman W.C."/>
        </authorList>
    </citation>
    <scope>NUCLEOTIDE SEQUENCE [LARGE SCALE GENOMIC DNA]</scope>
    <source>
        <strain evidence="2 3">NIH1004</strain>
    </source>
</reference>
<dbReference type="VEuPathDB" id="FungiDB:EYZ11_004209"/>
<keyword evidence="1" id="KW-1133">Transmembrane helix</keyword>
<comment type="caution">
    <text evidence="2">The sequence shown here is derived from an EMBL/GenBank/DDBJ whole genome shotgun (WGS) entry which is preliminary data.</text>
</comment>
<organism evidence="2 3">
    <name type="scientific">Aspergillus tanneri</name>
    <dbReference type="NCBI Taxonomy" id="1220188"/>
    <lineage>
        <taxon>Eukaryota</taxon>
        <taxon>Fungi</taxon>
        <taxon>Dikarya</taxon>
        <taxon>Ascomycota</taxon>
        <taxon>Pezizomycotina</taxon>
        <taxon>Eurotiomycetes</taxon>
        <taxon>Eurotiomycetidae</taxon>
        <taxon>Eurotiales</taxon>
        <taxon>Aspergillaceae</taxon>
        <taxon>Aspergillus</taxon>
        <taxon>Aspergillus subgen. Circumdati</taxon>
    </lineage>
</organism>
<accession>A0A5M9MRK0</accession>
<sequence length="333" mass="37102">MLYGKQPNLANLCTCGCHAYIRNQDLANTNKVAPKTLTGYLVGYKAAKARDVTFDESRLYDPDGPFLEGLIKEKAPKPPGKLLQLSRAEDLDSEPGYMALDSADSTKIASPLYYAVNRPNATVVLHVRAAPRPSLIAECRVPEKRLSVLISARYEAMENVDRSLQEVSQVLQKLVQNSEQPQVSSKGSTPVTVVASHVSNISGMPKGYRVKQDGPKLLCDHECDTDDSGSGQQREVYSRYTFITLIPGSQTEKQRFFIDVRIIGEQEFGELYQKIYFAINKYALSAWVIVNVGLFYLFLRLNQQKYSQVSVTASDIQAHSRLLSANLEAPYSH</sequence>
<dbReference type="VEuPathDB" id="FungiDB:EYZ11_004215"/>
<dbReference type="AlphaFoldDB" id="A0A5M9MRK0"/>